<gene>
    <name evidence="3" type="ordered locus">Trad_1763</name>
</gene>
<sequence length="121" mass="13125">MNRPLWWLAALAWAGLTFWFSSSPDAQGAAGWLDLSPPRDKLFHAANFGVLGLLILFASGRPLLAVLLASLYGAVDELHQATVPGRSADVADWVADTLGAAFAVTLAVLWQRQRARDRLAR</sequence>
<dbReference type="eggNOG" id="COG5652">
    <property type="taxonomic scope" value="Bacteria"/>
</dbReference>
<feature type="transmembrane region" description="Helical" evidence="1">
    <location>
        <begin position="44"/>
        <end position="72"/>
    </location>
</feature>
<keyword evidence="1" id="KW-0812">Transmembrane</keyword>
<dbReference type="NCBIfam" id="NF037970">
    <property type="entry name" value="vanZ_1"/>
    <property type="match status" value="1"/>
</dbReference>
<reference evidence="4" key="1">
    <citation type="submission" date="2010-05" db="EMBL/GenBank/DDBJ databases">
        <title>The complete genome of Truepera radiovictris DSM 17093.</title>
        <authorList>
            <consortium name="US DOE Joint Genome Institute (JGI-PGF)"/>
            <person name="Lucas S."/>
            <person name="Copeland A."/>
            <person name="Lapidus A."/>
            <person name="Glavina del Rio T."/>
            <person name="Dalin E."/>
            <person name="Tice H."/>
            <person name="Bruce D."/>
            <person name="Goodwin L."/>
            <person name="Pitluck S."/>
            <person name="Kyrpides N."/>
            <person name="Mavromatis K."/>
            <person name="Ovchinnikova G."/>
            <person name="Munk A.C."/>
            <person name="Detter J.C."/>
            <person name="Han C."/>
            <person name="Tapia R."/>
            <person name="Land M."/>
            <person name="Hauser L."/>
            <person name="Markowitz V."/>
            <person name="Cheng J.-F."/>
            <person name="Hugenholtz P."/>
            <person name="Woyke T."/>
            <person name="Wu D."/>
            <person name="Tindall B."/>
            <person name="Pomrenke H.G."/>
            <person name="Brambilla E."/>
            <person name="Klenk H.-P."/>
            <person name="Eisen J.A."/>
        </authorList>
    </citation>
    <scope>NUCLEOTIDE SEQUENCE [LARGE SCALE GENOMIC DNA]</scope>
    <source>
        <strain evidence="4">DSM 17093 / CIP 108686 / LMG 22925 / RQ-24</strain>
    </source>
</reference>
<feature type="transmembrane region" description="Helical" evidence="1">
    <location>
        <begin position="93"/>
        <end position="111"/>
    </location>
</feature>
<dbReference type="PANTHER" id="PTHR28008">
    <property type="entry name" value="DOMAIN PROTEIN, PUTATIVE (AFU_ORTHOLOGUE AFUA_3G10980)-RELATED"/>
    <property type="match status" value="1"/>
</dbReference>
<dbReference type="PANTHER" id="PTHR28008:SF1">
    <property type="entry name" value="DOMAIN PROTEIN, PUTATIVE (AFU_ORTHOLOGUE AFUA_3G10980)-RELATED"/>
    <property type="match status" value="1"/>
</dbReference>
<dbReference type="InterPro" id="IPR006976">
    <property type="entry name" value="VanZ-like"/>
</dbReference>
<dbReference type="STRING" id="649638.Trad_1763"/>
<reference evidence="3 4" key="2">
    <citation type="journal article" date="2011" name="Stand. Genomic Sci.">
        <title>Complete genome sequence of Truepera radiovictrix type strain (RQ-24).</title>
        <authorList>
            <person name="Ivanova N."/>
            <person name="Rohde C."/>
            <person name="Munk C."/>
            <person name="Nolan M."/>
            <person name="Lucas S."/>
            <person name="Del Rio T.G."/>
            <person name="Tice H."/>
            <person name="Deshpande S."/>
            <person name="Cheng J.F."/>
            <person name="Tapia R."/>
            <person name="Han C."/>
            <person name="Goodwin L."/>
            <person name="Pitluck S."/>
            <person name="Liolios K."/>
            <person name="Mavromatis K."/>
            <person name="Mikhailova N."/>
            <person name="Pati A."/>
            <person name="Chen A."/>
            <person name="Palaniappan K."/>
            <person name="Land M."/>
            <person name="Hauser L."/>
            <person name="Chang Y.J."/>
            <person name="Jeffries C.D."/>
            <person name="Brambilla E."/>
            <person name="Rohde M."/>
            <person name="Goker M."/>
            <person name="Tindall B.J."/>
            <person name="Woyke T."/>
            <person name="Bristow J."/>
            <person name="Eisen J.A."/>
            <person name="Markowitz V."/>
            <person name="Hugenholtz P."/>
            <person name="Kyrpides N.C."/>
            <person name="Klenk H.P."/>
            <person name="Lapidus A."/>
        </authorList>
    </citation>
    <scope>NUCLEOTIDE SEQUENCE [LARGE SCALE GENOMIC DNA]</scope>
    <source>
        <strain evidence="4">DSM 17093 / CIP 108686 / LMG 22925 / RQ-24</strain>
    </source>
</reference>
<evidence type="ECO:0000313" key="3">
    <source>
        <dbReference type="EMBL" id="ADI14881.1"/>
    </source>
</evidence>
<dbReference type="Proteomes" id="UP000000379">
    <property type="component" value="Chromosome"/>
</dbReference>
<feature type="domain" description="VanZ-like" evidence="2">
    <location>
        <begin position="10"/>
        <end position="110"/>
    </location>
</feature>
<keyword evidence="1" id="KW-1133">Transmembrane helix</keyword>
<dbReference type="OrthoDB" id="291892at2"/>
<evidence type="ECO:0000259" key="2">
    <source>
        <dbReference type="Pfam" id="PF04892"/>
    </source>
</evidence>
<organism evidence="3 4">
    <name type="scientific">Truepera radiovictrix (strain DSM 17093 / CIP 108686 / LMG 22925 / RQ-24)</name>
    <dbReference type="NCBI Taxonomy" id="649638"/>
    <lineage>
        <taxon>Bacteria</taxon>
        <taxon>Thermotogati</taxon>
        <taxon>Deinococcota</taxon>
        <taxon>Deinococci</taxon>
        <taxon>Trueperales</taxon>
        <taxon>Trueperaceae</taxon>
        <taxon>Truepera</taxon>
    </lineage>
</organism>
<dbReference type="KEGG" id="tra:Trad_1763"/>
<dbReference type="AlphaFoldDB" id="D7CQ97"/>
<keyword evidence="4" id="KW-1185">Reference proteome</keyword>
<dbReference type="RefSeq" id="WP_013178248.1">
    <property type="nucleotide sequence ID" value="NC_014221.1"/>
</dbReference>
<name>D7CQ97_TRURR</name>
<proteinExistence type="predicted"/>
<dbReference type="Pfam" id="PF04892">
    <property type="entry name" value="VanZ"/>
    <property type="match status" value="1"/>
</dbReference>
<keyword evidence="1" id="KW-0472">Membrane</keyword>
<evidence type="ECO:0000256" key="1">
    <source>
        <dbReference type="SAM" id="Phobius"/>
    </source>
</evidence>
<evidence type="ECO:0000313" key="4">
    <source>
        <dbReference type="Proteomes" id="UP000000379"/>
    </source>
</evidence>
<dbReference type="HOGENOM" id="CLU_096028_5_3_0"/>
<dbReference type="EMBL" id="CP002049">
    <property type="protein sequence ID" value="ADI14881.1"/>
    <property type="molecule type" value="Genomic_DNA"/>
</dbReference>
<protein>
    <submittedName>
        <fullName evidence="3">VanZ family protein</fullName>
    </submittedName>
</protein>
<accession>D7CQ97</accession>